<dbReference type="VEuPathDB" id="CryptoDB:Cvel_1796"/>
<organism evidence="2">
    <name type="scientific">Chromera velia CCMP2878</name>
    <dbReference type="NCBI Taxonomy" id="1169474"/>
    <lineage>
        <taxon>Eukaryota</taxon>
        <taxon>Sar</taxon>
        <taxon>Alveolata</taxon>
        <taxon>Colpodellida</taxon>
        <taxon>Chromeraceae</taxon>
        <taxon>Chromera</taxon>
    </lineage>
</organism>
<feature type="compositionally biased region" description="Basic and acidic residues" evidence="1">
    <location>
        <begin position="127"/>
        <end position="147"/>
    </location>
</feature>
<feature type="region of interest" description="Disordered" evidence="1">
    <location>
        <begin position="99"/>
        <end position="246"/>
    </location>
</feature>
<proteinExistence type="predicted"/>
<accession>A0A0G4I4F3</accession>
<dbReference type="AlphaFoldDB" id="A0A0G4I4F3"/>
<name>A0A0G4I4F3_9ALVE</name>
<evidence type="ECO:0000256" key="1">
    <source>
        <dbReference type="SAM" id="MobiDB-lite"/>
    </source>
</evidence>
<dbReference type="EMBL" id="CDMZ01005076">
    <property type="protein sequence ID" value="CEM51862.1"/>
    <property type="molecule type" value="Genomic_DNA"/>
</dbReference>
<protein>
    <submittedName>
        <fullName evidence="2">Uncharacterized protein</fullName>
    </submittedName>
</protein>
<gene>
    <name evidence="2" type="ORF">Cvel_1796</name>
</gene>
<evidence type="ECO:0000313" key="2">
    <source>
        <dbReference type="EMBL" id="CEM51862.1"/>
    </source>
</evidence>
<feature type="compositionally biased region" description="Basic and acidic residues" evidence="1">
    <location>
        <begin position="212"/>
        <end position="230"/>
    </location>
</feature>
<reference evidence="2" key="1">
    <citation type="submission" date="2014-11" db="EMBL/GenBank/DDBJ databases">
        <authorList>
            <person name="Otto D Thomas"/>
            <person name="Naeem Raeece"/>
        </authorList>
    </citation>
    <scope>NUCLEOTIDE SEQUENCE</scope>
</reference>
<sequence>MKRPGELVWWIPNQAGNLMMSLNVVVMQFLDETEEDIRNSQNNEVLVCLRAKMPSADPPAGPSVGGFLLSWRPVEVVISGAAAWVGMADVLRNSLGGLGLGAEDASPRKTVQGGKEKDGSGEAPLSLKDHGNNPPEKGKVEGSDQHVQKAPPSRSLSRCSSFKGGFLGGSPEKASPSKHRVTPLISPSPPARTLSRSSPLKGSSPEDPSDTSDSKRQQQQQPERERESREVQQTSDPCQEPSPFQKPACLFGGPVIVCSRGKTVYPTLPDEKVWGIKGSLGSR</sequence>